<protein>
    <submittedName>
        <fullName evidence="1">Uncharacterized protein</fullName>
    </submittedName>
</protein>
<sequence>MFPKIDQVFVKTNMADLTKTWTIMNNEGVHHTIVFNKNLDHPVIVSGWKVLESYYNLPPDMVVAFAYYGNDNFSISSIKELNAFEELPKFHNRFLKREGIIFCDVDLTPQNVDHTKLVELFKKKLR</sequence>
<dbReference type="Proteomes" id="UP001157006">
    <property type="component" value="Chromosome 4"/>
</dbReference>
<name>A0AAV1AM21_VICFA</name>
<dbReference type="EMBL" id="OX451739">
    <property type="protein sequence ID" value="CAI8610303.1"/>
    <property type="molecule type" value="Genomic_DNA"/>
</dbReference>
<organism evidence="1 2">
    <name type="scientific">Vicia faba</name>
    <name type="common">Broad bean</name>
    <name type="synonym">Faba vulgaris</name>
    <dbReference type="NCBI Taxonomy" id="3906"/>
    <lineage>
        <taxon>Eukaryota</taxon>
        <taxon>Viridiplantae</taxon>
        <taxon>Streptophyta</taxon>
        <taxon>Embryophyta</taxon>
        <taxon>Tracheophyta</taxon>
        <taxon>Spermatophyta</taxon>
        <taxon>Magnoliopsida</taxon>
        <taxon>eudicotyledons</taxon>
        <taxon>Gunneridae</taxon>
        <taxon>Pentapetalae</taxon>
        <taxon>rosids</taxon>
        <taxon>fabids</taxon>
        <taxon>Fabales</taxon>
        <taxon>Fabaceae</taxon>
        <taxon>Papilionoideae</taxon>
        <taxon>50 kb inversion clade</taxon>
        <taxon>NPAAA clade</taxon>
        <taxon>Hologalegina</taxon>
        <taxon>IRL clade</taxon>
        <taxon>Fabeae</taxon>
        <taxon>Vicia</taxon>
    </lineage>
</organism>
<keyword evidence="2" id="KW-1185">Reference proteome</keyword>
<accession>A0AAV1AM21</accession>
<dbReference type="AlphaFoldDB" id="A0AAV1AM21"/>
<evidence type="ECO:0000313" key="1">
    <source>
        <dbReference type="EMBL" id="CAI8610303.1"/>
    </source>
</evidence>
<proteinExistence type="predicted"/>
<evidence type="ECO:0000313" key="2">
    <source>
        <dbReference type="Proteomes" id="UP001157006"/>
    </source>
</evidence>
<reference evidence="1 2" key="1">
    <citation type="submission" date="2023-01" db="EMBL/GenBank/DDBJ databases">
        <authorList>
            <person name="Kreplak J."/>
        </authorList>
    </citation>
    <scope>NUCLEOTIDE SEQUENCE [LARGE SCALE GENOMIC DNA]</scope>
</reference>
<gene>
    <name evidence="1" type="ORF">VFH_IV175680</name>
</gene>